<dbReference type="STRING" id="101127.A0A1X2GVM5"/>
<evidence type="ECO:0000313" key="2">
    <source>
        <dbReference type="EMBL" id="ORX62089.1"/>
    </source>
</evidence>
<evidence type="ECO:0000313" key="3">
    <source>
        <dbReference type="Proteomes" id="UP000242146"/>
    </source>
</evidence>
<sequence length="194" mass="22047">MIDKAKEIKKHSNTTFFVVDGHDLEDWISDNKVPLFDAVFSSAAMHWMKRDPVAVIRGIHAALKPKGRMVVEFGGFMNCVGVHTALIQALKRRGHDGQALSPWYFPSDMAYKALLEKNGFDVKEIALVPRPTELSTDIAGWVQTFGHPFLSVLDEQEQAKAIEEIVEEMRPGYQREDGTWFLMYVRLRVVATKK</sequence>
<reference evidence="2 3" key="1">
    <citation type="submission" date="2016-07" db="EMBL/GenBank/DDBJ databases">
        <title>Pervasive Adenine N6-methylation of Active Genes in Fungi.</title>
        <authorList>
            <consortium name="DOE Joint Genome Institute"/>
            <person name="Mondo S.J."/>
            <person name="Dannebaum R.O."/>
            <person name="Kuo R.C."/>
            <person name="Labutti K."/>
            <person name="Haridas S."/>
            <person name="Kuo A."/>
            <person name="Salamov A."/>
            <person name="Ahrendt S.R."/>
            <person name="Lipzen A."/>
            <person name="Sullivan W."/>
            <person name="Andreopoulos W.B."/>
            <person name="Clum A."/>
            <person name="Lindquist E."/>
            <person name="Daum C."/>
            <person name="Ramamoorthy G.K."/>
            <person name="Gryganskyi A."/>
            <person name="Culley D."/>
            <person name="Magnuson J.K."/>
            <person name="James T.Y."/>
            <person name="O'Malley M.A."/>
            <person name="Stajich J.E."/>
            <person name="Spatafora J.W."/>
            <person name="Visel A."/>
            <person name="Grigoriev I.V."/>
        </authorList>
    </citation>
    <scope>NUCLEOTIDE SEQUENCE [LARGE SCALE GENOMIC DNA]</scope>
    <source>
        <strain evidence="2 3">NRRL 3301</strain>
    </source>
</reference>
<keyword evidence="2" id="KW-0489">Methyltransferase</keyword>
<accession>A0A1X2GVM5</accession>
<name>A0A1X2GVM5_9FUNG</name>
<dbReference type="GO" id="GO:0008757">
    <property type="term" value="F:S-adenosylmethionine-dependent methyltransferase activity"/>
    <property type="evidence" value="ECO:0007669"/>
    <property type="project" value="InterPro"/>
</dbReference>
<proteinExistence type="predicted"/>
<dbReference type="GO" id="GO:0032259">
    <property type="term" value="P:methylation"/>
    <property type="evidence" value="ECO:0007669"/>
    <property type="project" value="UniProtKB-KW"/>
</dbReference>
<dbReference type="EMBL" id="MCGT01000002">
    <property type="protein sequence ID" value="ORX62089.1"/>
    <property type="molecule type" value="Genomic_DNA"/>
</dbReference>
<feature type="domain" description="Methyltransferase type 11" evidence="1">
    <location>
        <begin position="1"/>
        <end position="71"/>
    </location>
</feature>
<dbReference type="InterPro" id="IPR029063">
    <property type="entry name" value="SAM-dependent_MTases_sf"/>
</dbReference>
<dbReference type="CDD" id="cd02440">
    <property type="entry name" value="AdoMet_MTases"/>
    <property type="match status" value="1"/>
</dbReference>
<keyword evidence="3" id="KW-1185">Reference proteome</keyword>
<keyword evidence="2" id="KW-0808">Transferase</keyword>
<evidence type="ECO:0000259" key="1">
    <source>
        <dbReference type="Pfam" id="PF08241"/>
    </source>
</evidence>
<dbReference type="InterPro" id="IPR013216">
    <property type="entry name" value="Methyltransf_11"/>
</dbReference>
<dbReference type="SUPFAM" id="SSF53335">
    <property type="entry name" value="S-adenosyl-L-methionine-dependent methyltransferases"/>
    <property type="match status" value="1"/>
</dbReference>
<dbReference type="Proteomes" id="UP000242146">
    <property type="component" value="Unassembled WGS sequence"/>
</dbReference>
<organism evidence="2 3">
    <name type="scientific">Hesseltinella vesiculosa</name>
    <dbReference type="NCBI Taxonomy" id="101127"/>
    <lineage>
        <taxon>Eukaryota</taxon>
        <taxon>Fungi</taxon>
        <taxon>Fungi incertae sedis</taxon>
        <taxon>Mucoromycota</taxon>
        <taxon>Mucoromycotina</taxon>
        <taxon>Mucoromycetes</taxon>
        <taxon>Mucorales</taxon>
        <taxon>Cunninghamellaceae</taxon>
        <taxon>Hesseltinella</taxon>
    </lineage>
</organism>
<comment type="caution">
    <text evidence="2">The sequence shown here is derived from an EMBL/GenBank/DDBJ whole genome shotgun (WGS) entry which is preliminary data.</text>
</comment>
<gene>
    <name evidence="2" type="ORF">DM01DRAFT_1331552</name>
</gene>
<protein>
    <submittedName>
        <fullName evidence="2">S-adenosyl-L-methionine-dependent methyltransferase</fullName>
    </submittedName>
</protein>
<dbReference type="Pfam" id="PF08241">
    <property type="entry name" value="Methyltransf_11"/>
    <property type="match status" value="1"/>
</dbReference>
<dbReference type="Gene3D" id="3.40.50.150">
    <property type="entry name" value="Vaccinia Virus protein VP39"/>
    <property type="match status" value="1"/>
</dbReference>
<dbReference type="OrthoDB" id="6329284at2759"/>
<dbReference type="AlphaFoldDB" id="A0A1X2GVM5"/>